<dbReference type="PANTHER" id="PTHR43695:SF1">
    <property type="entry name" value="RHAMNOGALACTURONAN ACETYLESTERASE"/>
    <property type="match status" value="1"/>
</dbReference>
<dbReference type="STRING" id="468056.SAMN05443549_102162"/>
<evidence type="ECO:0000313" key="6">
    <source>
        <dbReference type="Proteomes" id="UP000184516"/>
    </source>
</evidence>
<protein>
    <submittedName>
        <fullName evidence="5">Lysophospholipase L1</fullName>
    </submittedName>
</protein>
<dbReference type="InterPro" id="IPR037459">
    <property type="entry name" value="RhgT-like"/>
</dbReference>
<dbReference type="RefSeq" id="WP_073369074.1">
    <property type="nucleotide sequence ID" value="NZ_FQWB01000002.1"/>
</dbReference>
<dbReference type="Gene3D" id="3.40.50.1110">
    <property type="entry name" value="SGNH hydrolase"/>
    <property type="match status" value="1"/>
</dbReference>
<accession>A0A1M5HBX6</accession>
<feature type="domain" description="SGNH hydrolase-type esterase" evidence="4">
    <location>
        <begin position="31"/>
        <end position="212"/>
    </location>
</feature>
<dbReference type="PANTHER" id="PTHR43695">
    <property type="entry name" value="PUTATIVE (AFU_ORTHOLOGUE AFUA_2G17250)-RELATED"/>
    <property type="match status" value="1"/>
</dbReference>
<organism evidence="5 6">
    <name type="scientific">Flavobacterium fluvii</name>
    <dbReference type="NCBI Taxonomy" id="468056"/>
    <lineage>
        <taxon>Bacteria</taxon>
        <taxon>Pseudomonadati</taxon>
        <taxon>Bacteroidota</taxon>
        <taxon>Flavobacteriia</taxon>
        <taxon>Flavobacteriales</taxon>
        <taxon>Flavobacteriaceae</taxon>
        <taxon>Flavobacterium</taxon>
    </lineage>
</organism>
<feature type="signal peptide" evidence="3">
    <location>
        <begin position="1"/>
        <end position="22"/>
    </location>
</feature>
<dbReference type="Proteomes" id="UP000184516">
    <property type="component" value="Unassembled WGS sequence"/>
</dbReference>
<feature type="chain" id="PRO_5012861230" evidence="3">
    <location>
        <begin position="23"/>
        <end position="236"/>
    </location>
</feature>
<dbReference type="GO" id="GO:0016788">
    <property type="term" value="F:hydrolase activity, acting on ester bonds"/>
    <property type="evidence" value="ECO:0007669"/>
    <property type="project" value="UniProtKB-ARBA"/>
</dbReference>
<evidence type="ECO:0000259" key="4">
    <source>
        <dbReference type="Pfam" id="PF13472"/>
    </source>
</evidence>
<dbReference type="InterPro" id="IPR036514">
    <property type="entry name" value="SGNH_hydro_sf"/>
</dbReference>
<evidence type="ECO:0000256" key="3">
    <source>
        <dbReference type="SAM" id="SignalP"/>
    </source>
</evidence>
<name>A0A1M5HBX6_9FLAO</name>
<keyword evidence="2" id="KW-0378">Hydrolase</keyword>
<dbReference type="CDD" id="cd01821">
    <property type="entry name" value="Rhamnogalacturan_acetylesterase_like"/>
    <property type="match status" value="1"/>
</dbReference>
<dbReference type="InterPro" id="IPR013830">
    <property type="entry name" value="SGNH_hydro"/>
</dbReference>
<reference evidence="6" key="1">
    <citation type="submission" date="2016-11" db="EMBL/GenBank/DDBJ databases">
        <authorList>
            <person name="Varghese N."/>
            <person name="Submissions S."/>
        </authorList>
    </citation>
    <scope>NUCLEOTIDE SEQUENCE [LARGE SCALE GENOMIC DNA]</scope>
    <source>
        <strain evidence="6">DSM 19978</strain>
    </source>
</reference>
<proteinExistence type="inferred from homology"/>
<keyword evidence="3" id="KW-0732">Signal</keyword>
<evidence type="ECO:0000256" key="1">
    <source>
        <dbReference type="ARBA" id="ARBA00008668"/>
    </source>
</evidence>
<keyword evidence="6" id="KW-1185">Reference proteome</keyword>
<dbReference type="Pfam" id="PF13472">
    <property type="entry name" value="Lipase_GDSL_2"/>
    <property type="match status" value="1"/>
</dbReference>
<dbReference type="AlphaFoldDB" id="A0A1M5HBX6"/>
<dbReference type="EMBL" id="FQWB01000002">
    <property type="protein sequence ID" value="SHG13302.1"/>
    <property type="molecule type" value="Genomic_DNA"/>
</dbReference>
<sequence>MNKIKIILALLVIAGISTSFKGADKVNIWLVGDSTMAAKKAERKPESGWGVELSDYVTGKAKVHNHAASGRSTKSFVDEGRWKTVKDSLKKGDYVVIQFGHNDEKPEPKLHTDAQTSFKDNLRNFVRETRDKGGIPIICSSIVRRHFDEKGNLVDSHGEYIEAAEEVARETNTFYVDMEKETRQLVIKLGMEKSKELYNYGKKDDTHLNHYGAGIVAGLFVKEIKYQQLELAKLFK</sequence>
<gene>
    <name evidence="5" type="ORF">SAMN05443549_102162</name>
</gene>
<evidence type="ECO:0000256" key="2">
    <source>
        <dbReference type="ARBA" id="ARBA00022801"/>
    </source>
</evidence>
<dbReference type="SUPFAM" id="SSF52266">
    <property type="entry name" value="SGNH hydrolase"/>
    <property type="match status" value="1"/>
</dbReference>
<evidence type="ECO:0000313" key="5">
    <source>
        <dbReference type="EMBL" id="SHG13302.1"/>
    </source>
</evidence>
<comment type="similarity">
    <text evidence="1">Belongs to the 'GDSL' lipolytic enzyme family.</text>
</comment>
<dbReference type="OrthoDB" id="9807041at2"/>